<dbReference type="InterPro" id="IPR029016">
    <property type="entry name" value="GAF-like_dom_sf"/>
</dbReference>
<evidence type="ECO:0000256" key="2">
    <source>
        <dbReference type="ARBA" id="ARBA00012438"/>
    </source>
</evidence>
<dbReference type="Proteomes" id="UP000708576">
    <property type="component" value="Unassembled WGS sequence"/>
</dbReference>
<dbReference type="InterPro" id="IPR013783">
    <property type="entry name" value="Ig-like_fold"/>
</dbReference>
<dbReference type="RefSeq" id="WP_212211927.1">
    <property type="nucleotide sequence ID" value="NZ_JAGUCO010000001.1"/>
</dbReference>
<dbReference type="Gene3D" id="3.30.565.10">
    <property type="entry name" value="Histidine kinase-like ATPase, C-terminal domain"/>
    <property type="match status" value="1"/>
</dbReference>
<protein>
    <recommendedName>
        <fullName evidence="2">histidine kinase</fullName>
        <ecNumber evidence="2">2.7.13.3</ecNumber>
    </recommendedName>
</protein>
<name>A0ABS5JQB2_9BACT</name>
<evidence type="ECO:0000256" key="4">
    <source>
        <dbReference type="SAM" id="Coils"/>
    </source>
</evidence>
<evidence type="ECO:0000259" key="6">
    <source>
        <dbReference type="PROSITE" id="PS50109"/>
    </source>
</evidence>
<sequence length="1261" mass="143593">MRKYMLSTIVTIWLSLQFVSGQHYHFKQYSLEEGLPQSEIYGLTEDQFGYLWVGTNGGGLCRFNGMSFEVFTRKDGLMDNIILGLHHDENYNLWIGTPKGLQKFDGNGFTNVLQSDSAIFADQLAFCEIGENNLWCLTRNNTGAQTLFKIENDSLINYSEKFNNQLGDDNTILRIVADREDKLLISTIHDLYRFDGQTLEVVETSEMGIDDSAIKYPLFVDRSNKMWCLLFYREGNSQLVAHTPGGKVKTITVPEKVKGKTIFNGFEDRSGSLWFLIENGGVLNYGKKGWRLFDKSNGLPIEMVYRIHEDAEGNIWMGTIGGGLVRYSGDLFTSLNQTNGLTDDMTRAIFQDSRGKYYFADGDGGFTTLKNGTLKQYPERSIGDFGGISDFKELPDGNILLCTRNGLFEFNGTNASSLNTQYGWRSKIPIKGITQLKDTTFFATIGFGLIKSVNGKAEFFNSYNSKLLDNNITDLFLDSKDRLWISSTRGITLYEKGKLTNFSQQKALSSSYILQAAEDRAGHIWFASYTKGLIIYNNNNWTTFDTSNGISSDNIYSIISDEKGNIWAGAQNGVDKIVISNTGEVKGIEYFDRHDGFVGIENNSGANFKDRNGNLWFGTVKGVMRYNPSERKINYLPPPVYIRDIELSYKKPAWDSEEYASRYDSLVPWFGIPNQLTLPKEQNNISFTFDALCYTIPEKIQYRWRLEPIESEWIMGKNNEVAYPSLPPGDYTFRVTAANNNGVWNEEGAIYNFSIHPAWYQTLGFKLVIAAFIITILLVVIFLWNKNIKKLRFEMETLVVAKTKEITKQKAQIESKNTELEKQKEQITRQAQSISSSFNDLEKLTEIGKTLTANLSISRIFELLYKATSEIMDTYLFGFGLYNQETNSLDFQHIILQGEQTPFLTFSLDDTERLSIHCLLNDKEIYIHDFDNEYKNYVNEIRPVPGDINSKSIIYIPIKVNEAPFGVITVQSAEVNAYSSYHLNFMRNIGIYTSIALENASTFQQLKSQQKDLEVANQTAISQKEQMQKQRDDLDRLYAENNHLIRLFTTELERPITSSLSIANALQGEKEVGIEEMNNALVKILESLWQIKDMLNQVSEIKRLEQDEFRIHKSKVPLSSLLREVAGQYEEYLQNKKIEVVWDLSDTVVESDYTLLEKILSNLLSNAIKFSEPETNITINCYEDDERVTIGVRDEGPGMSEEDQKRLFTKFNKLSNQTANNEVSSGLGLYIVKRYIDGLGGEISCNSHLGIGTTFYVRLPK</sequence>
<dbReference type="InterPro" id="IPR015943">
    <property type="entry name" value="WD40/YVTN_repeat-like_dom_sf"/>
</dbReference>
<dbReference type="InterPro" id="IPR011110">
    <property type="entry name" value="Reg_prop"/>
</dbReference>
<accession>A0ABS5JQB2</accession>
<reference evidence="7 8" key="1">
    <citation type="journal article" date="2015" name="Int. J. Syst. Evol. Microbiol.">
        <title>Carboxylicivirga linearis sp. nov., isolated from a sea cucumber culture pond.</title>
        <authorList>
            <person name="Wang F.Q."/>
            <person name="Zhou Y.X."/>
            <person name="Lin X.Z."/>
            <person name="Chen G.J."/>
            <person name="Du Z.J."/>
        </authorList>
    </citation>
    <scope>NUCLEOTIDE SEQUENCE [LARGE SCALE GENOMIC DNA]</scope>
    <source>
        <strain evidence="7 8">FB218</strain>
    </source>
</reference>
<keyword evidence="3" id="KW-0597">Phosphoprotein</keyword>
<keyword evidence="5" id="KW-0812">Transmembrane</keyword>
<dbReference type="InterPro" id="IPR003018">
    <property type="entry name" value="GAF"/>
</dbReference>
<dbReference type="SUPFAM" id="SSF55874">
    <property type="entry name" value="ATPase domain of HSP90 chaperone/DNA topoisomerase II/histidine kinase"/>
    <property type="match status" value="1"/>
</dbReference>
<feature type="coiled-coil region" evidence="4">
    <location>
        <begin position="803"/>
        <end position="837"/>
    </location>
</feature>
<dbReference type="Pfam" id="PF02518">
    <property type="entry name" value="HATPase_c"/>
    <property type="match status" value="1"/>
</dbReference>
<dbReference type="Gene3D" id="2.60.40.10">
    <property type="entry name" value="Immunoglobulins"/>
    <property type="match status" value="1"/>
</dbReference>
<dbReference type="SUPFAM" id="SSF63829">
    <property type="entry name" value="Calcium-dependent phosphotriesterase"/>
    <property type="match status" value="2"/>
</dbReference>
<dbReference type="PRINTS" id="PR00344">
    <property type="entry name" value="BCTRLSENSOR"/>
</dbReference>
<evidence type="ECO:0000313" key="8">
    <source>
        <dbReference type="Proteomes" id="UP000708576"/>
    </source>
</evidence>
<feature type="transmembrane region" description="Helical" evidence="5">
    <location>
        <begin position="763"/>
        <end position="784"/>
    </location>
</feature>
<evidence type="ECO:0000256" key="1">
    <source>
        <dbReference type="ARBA" id="ARBA00000085"/>
    </source>
</evidence>
<comment type="catalytic activity">
    <reaction evidence="1">
        <text>ATP + protein L-histidine = ADP + protein N-phospho-L-histidine.</text>
        <dbReference type="EC" id="2.7.13.3"/>
    </reaction>
</comment>
<dbReference type="InterPro" id="IPR003594">
    <property type="entry name" value="HATPase_dom"/>
</dbReference>
<proteinExistence type="predicted"/>
<keyword evidence="5" id="KW-1133">Transmembrane helix</keyword>
<dbReference type="PROSITE" id="PS50109">
    <property type="entry name" value="HIS_KIN"/>
    <property type="match status" value="1"/>
</dbReference>
<dbReference type="Pfam" id="PF13185">
    <property type="entry name" value="GAF_2"/>
    <property type="match status" value="1"/>
</dbReference>
<dbReference type="CDD" id="cd00146">
    <property type="entry name" value="PKD"/>
    <property type="match status" value="1"/>
</dbReference>
<dbReference type="PANTHER" id="PTHR43547">
    <property type="entry name" value="TWO-COMPONENT HISTIDINE KINASE"/>
    <property type="match status" value="1"/>
</dbReference>
<dbReference type="InterPro" id="IPR011123">
    <property type="entry name" value="Y_Y_Y"/>
</dbReference>
<dbReference type="InterPro" id="IPR004358">
    <property type="entry name" value="Sig_transdc_His_kin-like_C"/>
</dbReference>
<organism evidence="7 8">
    <name type="scientific">Carboxylicivirga linearis</name>
    <dbReference type="NCBI Taxonomy" id="1628157"/>
    <lineage>
        <taxon>Bacteria</taxon>
        <taxon>Pseudomonadati</taxon>
        <taxon>Bacteroidota</taxon>
        <taxon>Bacteroidia</taxon>
        <taxon>Marinilabiliales</taxon>
        <taxon>Marinilabiliaceae</taxon>
        <taxon>Carboxylicivirga</taxon>
    </lineage>
</organism>
<keyword evidence="5" id="KW-0472">Membrane</keyword>
<keyword evidence="8" id="KW-1185">Reference proteome</keyword>
<evidence type="ECO:0000313" key="7">
    <source>
        <dbReference type="EMBL" id="MBS2096661.1"/>
    </source>
</evidence>
<dbReference type="EMBL" id="JAGUCO010000001">
    <property type="protein sequence ID" value="MBS2096661.1"/>
    <property type="molecule type" value="Genomic_DNA"/>
</dbReference>
<gene>
    <name evidence="7" type="ORF">KEM10_00140</name>
</gene>
<dbReference type="Pfam" id="PF07495">
    <property type="entry name" value="Y_Y_Y"/>
    <property type="match status" value="1"/>
</dbReference>
<dbReference type="Gene3D" id="2.130.10.10">
    <property type="entry name" value="YVTN repeat-like/Quinoprotein amine dehydrogenase"/>
    <property type="match status" value="3"/>
</dbReference>
<dbReference type="Gene3D" id="3.30.450.40">
    <property type="match status" value="1"/>
</dbReference>
<dbReference type="Pfam" id="PF07494">
    <property type="entry name" value="Reg_prop"/>
    <property type="match status" value="3"/>
</dbReference>
<feature type="domain" description="Histidine kinase" evidence="6">
    <location>
        <begin position="1047"/>
        <end position="1261"/>
    </location>
</feature>
<dbReference type="InterPro" id="IPR005467">
    <property type="entry name" value="His_kinase_dom"/>
</dbReference>
<keyword evidence="4" id="KW-0175">Coiled coil</keyword>
<comment type="caution">
    <text evidence="7">The sequence shown here is derived from an EMBL/GenBank/DDBJ whole genome shotgun (WGS) entry which is preliminary data.</text>
</comment>
<dbReference type="SMART" id="SM00387">
    <property type="entry name" value="HATPase_c"/>
    <property type="match status" value="1"/>
</dbReference>
<dbReference type="PANTHER" id="PTHR43547:SF2">
    <property type="entry name" value="HYBRID SIGNAL TRANSDUCTION HISTIDINE KINASE C"/>
    <property type="match status" value="1"/>
</dbReference>
<evidence type="ECO:0000256" key="3">
    <source>
        <dbReference type="ARBA" id="ARBA00022553"/>
    </source>
</evidence>
<dbReference type="EC" id="2.7.13.3" evidence="2"/>
<dbReference type="CDD" id="cd00075">
    <property type="entry name" value="HATPase"/>
    <property type="match status" value="1"/>
</dbReference>
<evidence type="ECO:0000256" key="5">
    <source>
        <dbReference type="SAM" id="Phobius"/>
    </source>
</evidence>
<feature type="coiled-coil region" evidence="4">
    <location>
        <begin position="1010"/>
        <end position="1040"/>
    </location>
</feature>
<dbReference type="InterPro" id="IPR036890">
    <property type="entry name" value="HATPase_C_sf"/>
</dbReference>
<dbReference type="SUPFAM" id="SSF55781">
    <property type="entry name" value="GAF domain-like"/>
    <property type="match status" value="1"/>
</dbReference>